<keyword evidence="2" id="KW-0472">Membrane</keyword>
<evidence type="ECO:0000256" key="1">
    <source>
        <dbReference type="SAM" id="MobiDB-lite"/>
    </source>
</evidence>
<feature type="region of interest" description="Disordered" evidence="1">
    <location>
        <begin position="1"/>
        <end position="30"/>
    </location>
</feature>
<feature type="compositionally biased region" description="Pro residues" evidence="1">
    <location>
        <begin position="9"/>
        <end position="30"/>
    </location>
</feature>
<sequence>RKISIAPATPFPSPSPSPTPQPSPPPPPPSSIQFRIRLAEESTESLRSREIHYYQHFNVVVVVVVEGVNAALLVDFAVILLGDCCSCSGGGGCLLQQVKVLRLEFANVVELIVFVDGGNSFTSSAHFATSNQAVSRGGYQSSKFPKWGSQNIFGFPSYPVSSFVPPRNGKVSFK</sequence>
<accession>A0A4Y7KT43</accession>
<organism evidence="3 4">
    <name type="scientific">Papaver somniferum</name>
    <name type="common">Opium poppy</name>
    <dbReference type="NCBI Taxonomy" id="3469"/>
    <lineage>
        <taxon>Eukaryota</taxon>
        <taxon>Viridiplantae</taxon>
        <taxon>Streptophyta</taxon>
        <taxon>Embryophyta</taxon>
        <taxon>Tracheophyta</taxon>
        <taxon>Spermatophyta</taxon>
        <taxon>Magnoliopsida</taxon>
        <taxon>Ranunculales</taxon>
        <taxon>Papaveraceae</taxon>
        <taxon>Papaveroideae</taxon>
        <taxon>Papaver</taxon>
    </lineage>
</organism>
<dbReference type="EMBL" id="CM010722">
    <property type="protein sequence ID" value="RZC75530.1"/>
    <property type="molecule type" value="Genomic_DNA"/>
</dbReference>
<proteinExistence type="predicted"/>
<dbReference type="Gramene" id="RZC75530">
    <property type="protein sequence ID" value="RZC75530"/>
    <property type="gene ID" value="C5167_051018"/>
</dbReference>
<reference evidence="3 4" key="1">
    <citation type="journal article" date="2018" name="Science">
        <title>The opium poppy genome and morphinan production.</title>
        <authorList>
            <person name="Guo L."/>
            <person name="Winzer T."/>
            <person name="Yang X."/>
            <person name="Li Y."/>
            <person name="Ning Z."/>
            <person name="He Z."/>
            <person name="Teodor R."/>
            <person name="Lu Y."/>
            <person name="Bowser T.A."/>
            <person name="Graham I.A."/>
            <person name="Ye K."/>
        </authorList>
    </citation>
    <scope>NUCLEOTIDE SEQUENCE [LARGE SCALE GENOMIC DNA]</scope>
    <source>
        <strain evidence="4">cv. HN1</strain>
        <tissue evidence="3">Leaves</tissue>
    </source>
</reference>
<name>A0A4Y7KT43_PAPSO</name>
<keyword evidence="4" id="KW-1185">Reference proteome</keyword>
<keyword evidence="2" id="KW-1133">Transmembrane helix</keyword>
<feature type="transmembrane region" description="Helical" evidence="2">
    <location>
        <begin position="57"/>
        <end position="81"/>
    </location>
</feature>
<dbReference type="Proteomes" id="UP000316621">
    <property type="component" value="Chromosome 8"/>
</dbReference>
<dbReference type="AlphaFoldDB" id="A0A4Y7KT43"/>
<gene>
    <name evidence="3" type="ORF">C5167_051018</name>
</gene>
<evidence type="ECO:0000313" key="3">
    <source>
        <dbReference type="EMBL" id="RZC75530.1"/>
    </source>
</evidence>
<protein>
    <submittedName>
        <fullName evidence="3">Uncharacterized protein</fullName>
    </submittedName>
</protein>
<keyword evidence="2" id="KW-0812">Transmembrane</keyword>
<evidence type="ECO:0000313" key="4">
    <source>
        <dbReference type="Proteomes" id="UP000316621"/>
    </source>
</evidence>
<feature type="non-terminal residue" evidence="3">
    <location>
        <position position="1"/>
    </location>
</feature>
<evidence type="ECO:0000256" key="2">
    <source>
        <dbReference type="SAM" id="Phobius"/>
    </source>
</evidence>